<name>A0A9X3SAW2_9ACTN</name>
<dbReference type="CDD" id="cd06577">
    <property type="entry name" value="PASTA_pknB"/>
    <property type="match status" value="1"/>
</dbReference>
<evidence type="ECO:0000259" key="1">
    <source>
        <dbReference type="PROSITE" id="PS51178"/>
    </source>
</evidence>
<dbReference type="AlphaFoldDB" id="A0A9X3SAW2"/>
<protein>
    <submittedName>
        <fullName evidence="2">PASTA domain-containing protein</fullName>
    </submittedName>
</protein>
<feature type="domain" description="PASTA" evidence="1">
    <location>
        <begin position="170"/>
        <end position="237"/>
    </location>
</feature>
<organism evidence="2 3">
    <name type="scientific">Solirubrobacter phytolaccae</name>
    <dbReference type="NCBI Taxonomy" id="1404360"/>
    <lineage>
        <taxon>Bacteria</taxon>
        <taxon>Bacillati</taxon>
        <taxon>Actinomycetota</taxon>
        <taxon>Thermoleophilia</taxon>
        <taxon>Solirubrobacterales</taxon>
        <taxon>Solirubrobacteraceae</taxon>
        <taxon>Solirubrobacter</taxon>
    </lineage>
</organism>
<dbReference type="EMBL" id="JAPDDP010000091">
    <property type="protein sequence ID" value="MDA0184909.1"/>
    <property type="molecule type" value="Genomic_DNA"/>
</dbReference>
<dbReference type="SMART" id="SM00740">
    <property type="entry name" value="PASTA"/>
    <property type="match status" value="1"/>
</dbReference>
<feature type="non-terminal residue" evidence="2">
    <location>
        <position position="1"/>
    </location>
</feature>
<sequence>HAVVALELRPTELRARRRAFAEVRVRNEGDAPADVELTATMGAPAAARRAASAPAHGDAAPSHADFVSGRVDSASARVEFEPEPEREPRPTHACSISPSRVQVAPGEEVVARLEVRGPRHWLRRGEPVPVTVAAPGAHAEGTFRPRAAVPVWAVLVPILAAAVGVWQATRPDGISVPRVTGLSVPEARERLREAGLKAKQAPLPVAEPSEAGGVVHQDPPAGTQVDDGGDVTLSYYRASGVGTVTPEVTTSQLAPSDQPPADQQAPIAYTRANRVFVQFPGESETAVGGTVGEMSADPAWDPRTGELAYVRRAAPSSSAEIVAVDPHAPGTPHALIQGDGSYISPTFSPDGTRLAVIAEDGTGYGGSLCVVVPPALAPRCHHDPDWRYGRPTYGADGVLYALRRSTATTREGGWDELVRVNTDLAAEGEPLLRGDLRAVATGGDGRFGVLARRTGEAGYHAEVLSPTGAPIAVQSGDTSGCDVAWSGVALIVSAGACGGGEQVLRLDPANLDLPGTKLLDGGEPALVG</sequence>
<reference evidence="2" key="1">
    <citation type="submission" date="2022-10" db="EMBL/GenBank/DDBJ databases">
        <title>The WGS of Solirubrobacter phytolaccae KCTC 29190.</title>
        <authorList>
            <person name="Jiang Z."/>
        </authorList>
    </citation>
    <scope>NUCLEOTIDE SEQUENCE</scope>
    <source>
        <strain evidence="2">KCTC 29190</strain>
    </source>
</reference>
<dbReference type="InterPro" id="IPR005543">
    <property type="entry name" value="PASTA_dom"/>
</dbReference>
<dbReference type="PROSITE" id="PS51178">
    <property type="entry name" value="PASTA"/>
    <property type="match status" value="1"/>
</dbReference>
<accession>A0A9X3SAW2</accession>
<dbReference type="Pfam" id="PF03793">
    <property type="entry name" value="PASTA"/>
    <property type="match status" value="1"/>
</dbReference>
<dbReference type="SUPFAM" id="SSF82171">
    <property type="entry name" value="DPP6 N-terminal domain-like"/>
    <property type="match status" value="1"/>
</dbReference>
<dbReference type="Proteomes" id="UP001147653">
    <property type="component" value="Unassembled WGS sequence"/>
</dbReference>
<dbReference type="Gene3D" id="2.120.10.30">
    <property type="entry name" value="TolB, C-terminal domain"/>
    <property type="match status" value="1"/>
</dbReference>
<proteinExistence type="predicted"/>
<dbReference type="InterPro" id="IPR011042">
    <property type="entry name" value="6-blade_b-propeller_TolB-like"/>
</dbReference>
<evidence type="ECO:0000313" key="3">
    <source>
        <dbReference type="Proteomes" id="UP001147653"/>
    </source>
</evidence>
<dbReference type="RefSeq" id="WP_270029370.1">
    <property type="nucleotide sequence ID" value="NZ_JAPDDP010000091.1"/>
</dbReference>
<keyword evidence="3" id="KW-1185">Reference proteome</keyword>
<evidence type="ECO:0000313" key="2">
    <source>
        <dbReference type="EMBL" id="MDA0184909.1"/>
    </source>
</evidence>
<dbReference type="Gene3D" id="3.30.10.20">
    <property type="match status" value="1"/>
</dbReference>
<gene>
    <name evidence="2" type="ORF">OJ997_31690</name>
</gene>
<comment type="caution">
    <text evidence="2">The sequence shown here is derived from an EMBL/GenBank/DDBJ whole genome shotgun (WGS) entry which is preliminary data.</text>
</comment>